<dbReference type="InterPro" id="IPR000884">
    <property type="entry name" value="TSP1_rpt"/>
</dbReference>
<gene>
    <name evidence="5" type="ORF">g.27023</name>
</gene>
<feature type="compositionally biased region" description="Basic and acidic residues" evidence="1">
    <location>
        <begin position="1151"/>
        <end position="1162"/>
    </location>
</feature>
<reference evidence="5" key="1">
    <citation type="submission" date="2015-08" db="EMBL/GenBank/DDBJ databases">
        <authorList>
            <person name="Babu N.S."/>
            <person name="Beckwith C.J."/>
            <person name="Beseler K.G."/>
            <person name="Brison A."/>
            <person name="Carone J.V."/>
            <person name="Caskin T.P."/>
            <person name="Diamond M."/>
            <person name="Durham M.E."/>
            <person name="Foxe J.M."/>
            <person name="Go M."/>
            <person name="Henderson B.A."/>
            <person name="Jones I.B."/>
            <person name="McGettigan J.A."/>
            <person name="Micheletti S.J."/>
            <person name="Nasrallah M.E."/>
            <person name="Ortiz D."/>
            <person name="Piller C.R."/>
            <person name="Privatt S.R."/>
            <person name="Schneider S.L."/>
            <person name="Sharp S."/>
            <person name="Smith T.C."/>
            <person name="Stanton J.D."/>
            <person name="Ullery H.E."/>
            <person name="Wilson R.J."/>
            <person name="Serrano M.G."/>
            <person name="Buck G."/>
            <person name="Lee V."/>
            <person name="Wang Y."/>
            <person name="Carvalho R."/>
            <person name="Voegtly L."/>
            <person name="Shi R."/>
            <person name="Duckworth R."/>
            <person name="Johnson A."/>
            <person name="Loviza R."/>
            <person name="Walstead R."/>
            <person name="Shah Z."/>
            <person name="Kiflezghi M."/>
            <person name="Wade K."/>
            <person name="Ball S.L."/>
            <person name="Bradley K.W."/>
            <person name="Asai D.J."/>
            <person name="Bowman C.A."/>
            <person name="Russell D.A."/>
            <person name="Pope W.H."/>
            <person name="Jacobs-Sera D."/>
            <person name="Hendrix R.W."/>
            <person name="Hatfull G.F."/>
        </authorList>
    </citation>
    <scope>NUCLEOTIDE SEQUENCE</scope>
</reference>
<dbReference type="SUPFAM" id="SSF82895">
    <property type="entry name" value="TSP-1 type 1 repeat"/>
    <property type="match status" value="3"/>
</dbReference>
<evidence type="ECO:0000259" key="2">
    <source>
        <dbReference type="PROSITE" id="PS00022"/>
    </source>
</evidence>
<feature type="domain" description="EGF-like" evidence="2 3">
    <location>
        <begin position="234"/>
        <end position="245"/>
    </location>
</feature>
<feature type="region of interest" description="Disordered" evidence="1">
    <location>
        <begin position="1101"/>
        <end position="1219"/>
    </location>
</feature>
<dbReference type="InterPro" id="IPR002049">
    <property type="entry name" value="LE_dom"/>
</dbReference>
<dbReference type="SMART" id="SM00181">
    <property type="entry name" value="EGF"/>
    <property type="match status" value="2"/>
</dbReference>
<feature type="region of interest" description="Disordered" evidence="1">
    <location>
        <begin position="431"/>
        <end position="470"/>
    </location>
</feature>
<dbReference type="PROSITE" id="PS01248">
    <property type="entry name" value="EGF_LAM_1"/>
    <property type="match status" value="1"/>
</dbReference>
<feature type="region of interest" description="Disordered" evidence="1">
    <location>
        <begin position="838"/>
        <end position="890"/>
    </location>
</feature>
<feature type="compositionally biased region" description="Acidic residues" evidence="1">
    <location>
        <begin position="1137"/>
        <end position="1150"/>
    </location>
</feature>
<proteinExistence type="predicted"/>
<feature type="compositionally biased region" description="Low complexity" evidence="1">
    <location>
        <begin position="1208"/>
        <end position="1217"/>
    </location>
</feature>
<feature type="compositionally biased region" description="Low complexity" evidence="1">
    <location>
        <begin position="1119"/>
        <end position="1133"/>
    </location>
</feature>
<feature type="region of interest" description="Disordered" evidence="1">
    <location>
        <begin position="1"/>
        <end position="49"/>
    </location>
</feature>
<organism evidence="5">
    <name type="scientific">Auxenochlorella protothecoides</name>
    <name type="common">Green microalga</name>
    <name type="synonym">Chlorella protothecoides</name>
    <dbReference type="NCBI Taxonomy" id="3075"/>
    <lineage>
        <taxon>Eukaryota</taxon>
        <taxon>Viridiplantae</taxon>
        <taxon>Chlorophyta</taxon>
        <taxon>core chlorophytes</taxon>
        <taxon>Trebouxiophyceae</taxon>
        <taxon>Chlorellales</taxon>
        <taxon>Chlorellaceae</taxon>
        <taxon>Auxenochlorella</taxon>
    </lineage>
</organism>
<protein>
    <recommendedName>
        <fullName evidence="6">EGF-like domain-containing protein</fullName>
    </recommendedName>
</protein>
<dbReference type="EMBL" id="GDKF01008581">
    <property type="protein sequence ID" value="JAT70041.1"/>
    <property type="molecule type" value="Transcribed_RNA"/>
</dbReference>
<dbReference type="PROSITE" id="PS01186">
    <property type="entry name" value="EGF_2"/>
    <property type="match status" value="1"/>
</dbReference>
<dbReference type="InterPro" id="IPR000742">
    <property type="entry name" value="EGF"/>
</dbReference>
<evidence type="ECO:0000256" key="1">
    <source>
        <dbReference type="SAM" id="MobiDB-lite"/>
    </source>
</evidence>
<feature type="region of interest" description="Disordered" evidence="1">
    <location>
        <begin position="611"/>
        <end position="656"/>
    </location>
</feature>
<dbReference type="SMART" id="SM00209">
    <property type="entry name" value="TSP1"/>
    <property type="match status" value="3"/>
</dbReference>
<feature type="region of interest" description="Disordered" evidence="1">
    <location>
        <begin position="1251"/>
        <end position="1317"/>
    </location>
</feature>
<feature type="compositionally biased region" description="Pro residues" evidence="1">
    <location>
        <begin position="19"/>
        <end position="44"/>
    </location>
</feature>
<feature type="region of interest" description="Disordered" evidence="1">
    <location>
        <begin position="694"/>
        <end position="743"/>
    </location>
</feature>
<dbReference type="PROSITE" id="PS00022">
    <property type="entry name" value="EGF_1"/>
    <property type="match status" value="2"/>
</dbReference>
<evidence type="ECO:0000313" key="5">
    <source>
        <dbReference type="EMBL" id="JAT70041.1"/>
    </source>
</evidence>
<dbReference type="Gene3D" id="2.20.100.10">
    <property type="entry name" value="Thrombospondin type-1 (TSP1) repeat"/>
    <property type="match status" value="2"/>
</dbReference>
<dbReference type="InterPro" id="IPR036383">
    <property type="entry name" value="TSP1_rpt_sf"/>
</dbReference>
<feature type="domain" description="Laminin EGF-like" evidence="4">
    <location>
        <begin position="570"/>
        <end position="596"/>
    </location>
</feature>
<feature type="region of interest" description="Disordered" evidence="1">
    <location>
        <begin position="1059"/>
        <end position="1087"/>
    </location>
</feature>
<feature type="compositionally biased region" description="Pro residues" evidence="1">
    <location>
        <begin position="617"/>
        <end position="635"/>
    </location>
</feature>
<feature type="region of interest" description="Disordered" evidence="1">
    <location>
        <begin position="910"/>
        <end position="930"/>
    </location>
</feature>
<feature type="compositionally biased region" description="Basic and acidic residues" evidence="1">
    <location>
        <begin position="712"/>
        <end position="730"/>
    </location>
</feature>
<accession>A0A1D1ZT84</accession>
<feature type="domain" description="EGF-like" evidence="2">
    <location>
        <begin position="570"/>
        <end position="581"/>
    </location>
</feature>
<feature type="compositionally biased region" description="Low complexity" evidence="1">
    <location>
        <begin position="838"/>
        <end position="874"/>
    </location>
</feature>
<evidence type="ECO:0000259" key="3">
    <source>
        <dbReference type="PROSITE" id="PS01186"/>
    </source>
</evidence>
<sequence>MSEPSAAASTCRQPSDSPCRPPPPPPPVLPLQPAPPPPSPPPPSNASSSTARLVLGAWGACEGDCGQGWQTRTATCTASTGDVLPLTSCTSASPPVLLQSCSLATPCAAAHWSYGPWSGCDAACGGGEASRNATCVDGPCTEPAALTTECNTGACTAHAWRTGDWQACSVTCGGGGSQSRTVRCVAVDTGAAAASSLCPAAAAPAASRACGTQVCEVCTAGTCLHGACSTGAACACEAGWTGSRCQVPSSCTSGSVDAAGACCDSGVVSGTGACCPSGASLDASGACCGAGKALDACGVCGGNATAVDALGACCASGQLDAAGLCCASGALDACGVCDGLGTSCDLALSLRMGVNASLVSDGGVEQAPLQAYLDALGRAAGVDGLGQAEDLALSTGGSRRRRRALLQAGGQATVGQGGAQDVGLDQTAEAPSPALAAGSPSTAAGSPSTAAGSPVTAPTPSASGASTPPTVLATLTVPADSRTGNSPWTPGWFAATLVPGAVSDEAVQLLAPAVASSVAVCGNGVCELGEVGQAGSGVTGTCPADCPLATPAGCSGGCGAGTCQAAAGTCLCWQGYAGERCATCAAGYAVGAAGACSADVVALGLLRSQSQSSPGQVPHPAPAPAPAPGPAPGPGPGAVAWAPPPPPANGTVEDASVASGGPPLGAILGPVLVALAIAAAVSTLLCVRRRRRALSRAGSPFTPAPSSGGGPDLEKGGGGEPREVSLREKYGSPTGGRGGTDPGRIAAVHILCDSDDSPGGAATGGRYDAQASPLGPAGRKVALGGAALLARSAGLEPRGAREAPRFNAALYQCESSGGDVPGLSGGVSGAAWSLDSRTPARAGEAARRAPTASSGSSGAPGSAPRCAPSAPSPAETRGSAPHAWGDAGPEASCVSASALAGASLAVCPGTEGGRGTGSEARGPDTATSAERSAARAAEARQDAELDHYRMAMRATYTGPPIDPQARLFYNPAFATAATPSIAAPGGVHGQEVRGSSPARALGSAPALHPKPAHPTAQEGGSVAGRGAADAAPNPIEAGLAVRRARLAALHAHGAGAESVDEAAGVPAPPVAPASPARPANVSGGSTTTLDLSEVLAGYRQGPLSLGPAVPSREEPPVSGGPREPGAGAEARAAAEPREDESSDDDDEGEGAESRPHHDHDRGLSPFPEAPVASLSGDPAWSGSSSSRGRPAAVPRLRLGALTSPPQAPAGDAAAATPGVSRVSDARTSLTDGLRRWLSPFMGAKTRSSTDFAAAPDGVDPMRSGRDWSARLTERGLATPTSWRGDSGMLRSRAEGSLDTVSPERRRSYADSGARQAS</sequence>
<feature type="region of interest" description="Disordered" evidence="1">
    <location>
        <begin position="984"/>
        <end position="1029"/>
    </location>
</feature>
<feature type="compositionally biased region" description="Basic and acidic residues" evidence="1">
    <location>
        <begin position="1262"/>
        <end position="1273"/>
    </location>
</feature>
<dbReference type="Pfam" id="PF19030">
    <property type="entry name" value="TSP1_ADAMTS"/>
    <property type="match status" value="2"/>
</dbReference>
<feature type="compositionally biased region" description="Low complexity" evidence="1">
    <location>
        <begin position="1173"/>
        <end position="1195"/>
    </location>
</feature>
<feature type="compositionally biased region" description="Basic and acidic residues" evidence="1">
    <location>
        <begin position="1291"/>
        <end position="1308"/>
    </location>
</feature>
<dbReference type="PROSITE" id="PS50092">
    <property type="entry name" value="TSP1"/>
    <property type="match status" value="3"/>
</dbReference>
<name>A0A1D1ZT84_AUXPR</name>
<evidence type="ECO:0008006" key="6">
    <source>
        <dbReference type="Google" id="ProtNLM"/>
    </source>
</evidence>
<evidence type="ECO:0000259" key="4">
    <source>
        <dbReference type="PROSITE" id="PS01248"/>
    </source>
</evidence>